<dbReference type="PANTHER" id="PTHR21248:SF22">
    <property type="entry name" value="PHOSPHOLIPASE D"/>
    <property type="match status" value="1"/>
</dbReference>
<dbReference type="InterPro" id="IPR025202">
    <property type="entry name" value="PLD-like_dom"/>
</dbReference>
<dbReference type="GO" id="GO:0008808">
    <property type="term" value="F:cardiolipin synthase activity"/>
    <property type="evidence" value="ECO:0007669"/>
    <property type="project" value="UniProtKB-UniRule"/>
</dbReference>
<keyword evidence="6" id="KW-0677">Repeat</keyword>
<dbReference type="NCBIfam" id="TIGR04265">
    <property type="entry name" value="bac_cardiolipin"/>
    <property type="match status" value="1"/>
</dbReference>
<evidence type="ECO:0000256" key="13">
    <source>
        <dbReference type="SAM" id="Phobius"/>
    </source>
</evidence>
<name>A0A084ERK8_MYCCA</name>
<keyword evidence="3" id="KW-0444">Lipid biosynthesis</keyword>
<evidence type="ECO:0000256" key="3">
    <source>
        <dbReference type="ARBA" id="ARBA00022516"/>
    </source>
</evidence>
<reference evidence="15 16" key="1">
    <citation type="submission" date="2014-02" db="EMBL/GenBank/DDBJ databases">
        <title>Genome sequence of Mycoplasma capricolum subsp. capricolum strain 14232.</title>
        <authorList>
            <person name="Sirand-Pugnet P."/>
            <person name="Breton M."/>
            <person name="Dordet-Frisoni E."/>
            <person name="Baranowski E."/>
            <person name="Barre A."/>
            <person name="Couture C."/>
            <person name="Dupuy V."/>
            <person name="Gaurivaud P."/>
            <person name="Jacob D."/>
            <person name="Lemaitre C."/>
            <person name="Manso-Silvan L."/>
            <person name="Nikolski M."/>
            <person name="Nouvel L.-X."/>
            <person name="Poumarat F."/>
            <person name="Tardy F."/>
            <person name="Thebault P."/>
            <person name="Theil S."/>
            <person name="Citti C."/>
            <person name="Thiaucourt F."/>
            <person name="Blanchard A."/>
        </authorList>
    </citation>
    <scope>NUCLEOTIDE SEQUENCE [LARGE SCALE GENOMIC DNA]</scope>
    <source>
        <strain evidence="15 16">14232</strain>
    </source>
</reference>
<dbReference type="CDD" id="cd09110">
    <property type="entry name" value="PLDc_CLS_1"/>
    <property type="match status" value="1"/>
</dbReference>
<dbReference type="Proteomes" id="UP000028533">
    <property type="component" value="Unassembled WGS sequence"/>
</dbReference>
<evidence type="ECO:0000256" key="1">
    <source>
        <dbReference type="ARBA" id="ARBA00004651"/>
    </source>
</evidence>
<keyword evidence="7 13" id="KW-1133">Transmembrane helix</keyword>
<keyword evidence="10" id="KW-0594">Phospholipid biosynthesis</keyword>
<evidence type="ECO:0000313" key="16">
    <source>
        <dbReference type="Proteomes" id="UP000028533"/>
    </source>
</evidence>
<accession>A0A084ERK8</accession>
<feature type="transmembrane region" description="Helical" evidence="13">
    <location>
        <begin position="7"/>
        <end position="28"/>
    </location>
</feature>
<feature type="domain" description="PLD phosphodiesterase" evidence="14">
    <location>
        <begin position="422"/>
        <end position="449"/>
    </location>
</feature>
<evidence type="ECO:0000313" key="15">
    <source>
        <dbReference type="EMBL" id="KEZ20600.1"/>
    </source>
</evidence>
<dbReference type="InterPro" id="IPR027379">
    <property type="entry name" value="CLS_N"/>
</dbReference>
<dbReference type="GO" id="GO:0005886">
    <property type="term" value="C:plasma membrane"/>
    <property type="evidence" value="ECO:0007669"/>
    <property type="project" value="UniProtKB-SubCell"/>
</dbReference>
<dbReference type="Gene3D" id="3.30.870.10">
    <property type="entry name" value="Endonuclease Chain A"/>
    <property type="match status" value="2"/>
</dbReference>
<dbReference type="Pfam" id="PF13091">
    <property type="entry name" value="PLDc_2"/>
    <property type="match status" value="2"/>
</dbReference>
<keyword evidence="9 13" id="KW-0472">Membrane</keyword>
<feature type="transmembrane region" description="Helical" evidence="13">
    <location>
        <begin position="65"/>
        <end position="83"/>
    </location>
</feature>
<evidence type="ECO:0000256" key="2">
    <source>
        <dbReference type="ARBA" id="ARBA00022475"/>
    </source>
</evidence>
<dbReference type="Pfam" id="PF13396">
    <property type="entry name" value="PLDc_N"/>
    <property type="match status" value="1"/>
</dbReference>
<dbReference type="RefSeq" id="WP_036431267.1">
    <property type="nucleotide sequence ID" value="NZ_JFDO01000004.1"/>
</dbReference>
<keyword evidence="8" id="KW-0443">Lipid metabolism</keyword>
<dbReference type="AlphaFoldDB" id="A0A084ERK8"/>
<feature type="transmembrane region" description="Helical" evidence="13">
    <location>
        <begin position="34"/>
        <end position="53"/>
    </location>
</feature>
<keyword evidence="4" id="KW-0808">Transferase</keyword>
<dbReference type="InterPro" id="IPR022924">
    <property type="entry name" value="Cardiolipin_synthase"/>
</dbReference>
<keyword evidence="5 13" id="KW-0812">Transmembrane</keyword>
<comment type="caution">
    <text evidence="15">The sequence shown here is derived from an EMBL/GenBank/DDBJ whole genome shotgun (WGS) entry which is preliminary data.</text>
</comment>
<evidence type="ECO:0000256" key="10">
    <source>
        <dbReference type="ARBA" id="ARBA00023209"/>
    </source>
</evidence>
<gene>
    <name evidence="15" type="primary">cls</name>
    <name evidence="15" type="ORF">MCAPa_1800</name>
</gene>
<dbReference type="EC" id="2.7.8.-" evidence="12"/>
<evidence type="ECO:0000256" key="6">
    <source>
        <dbReference type="ARBA" id="ARBA00022737"/>
    </source>
</evidence>
<evidence type="ECO:0000256" key="11">
    <source>
        <dbReference type="ARBA" id="ARBA00023264"/>
    </source>
</evidence>
<dbReference type="CDD" id="cd09112">
    <property type="entry name" value="PLDc_CLS_2"/>
    <property type="match status" value="1"/>
</dbReference>
<dbReference type="PANTHER" id="PTHR21248">
    <property type="entry name" value="CARDIOLIPIN SYNTHASE"/>
    <property type="match status" value="1"/>
</dbReference>
<evidence type="ECO:0000256" key="12">
    <source>
        <dbReference type="NCBIfam" id="TIGR04265"/>
    </source>
</evidence>
<dbReference type="PROSITE" id="PS50035">
    <property type="entry name" value="PLD"/>
    <property type="match status" value="2"/>
</dbReference>
<evidence type="ECO:0000256" key="8">
    <source>
        <dbReference type="ARBA" id="ARBA00023098"/>
    </source>
</evidence>
<sequence>MKKPIITVLSLIFMFGLTILGLLLLNFGLFNWSLIGFGIFHLLAIIWAFIVLADKKRRFETRIRWFCFIVVIPIIGVLSYLFFGRSYKYKINTSYKLPEIENKHLINELKEVDEILTNQIPQFKRAFKTAMISQTDNIFLNSEVEFLKNGNELFLNLFKDISNAKSHILLNFYIFKDGKLLEQLTNLLIKKLKENVKVYIIYDFAGSYTVFEESRLKLLKHGCQIACFAPVRFPFIKWTANYRDHRKDVVIDNKIGYIGGINIGDEYINLDNKFGYWNDCSLRITGNAVSEIQRIFISDYDFYKPFNKKRLIESDLNLNTIYPVKSKNQLVQIVSSGPNHEEPLHLSIFINLINSAQKRIWISTPYFIPPQEIRTALINAANSKLDVRILIPGLTDKAFLLDQTKQWTRELYKAGVKIYSINNVFNHNKTYLFDDEITFIGSTNLDFRALFADQQTMGLIYSKKLNNTISKKFEQDFKNSYLYDHLPNKNINWFRKIIIKIYNIIQPLL</sequence>
<evidence type="ECO:0000256" key="7">
    <source>
        <dbReference type="ARBA" id="ARBA00022989"/>
    </source>
</evidence>
<dbReference type="EMBL" id="JFDO01000004">
    <property type="protein sequence ID" value="KEZ20600.1"/>
    <property type="molecule type" value="Genomic_DNA"/>
</dbReference>
<organism evidence="15 16">
    <name type="scientific">Mycoplasma capricolum subsp. capricolum 14232</name>
    <dbReference type="NCBI Taxonomy" id="1188238"/>
    <lineage>
        <taxon>Bacteria</taxon>
        <taxon>Bacillati</taxon>
        <taxon>Mycoplasmatota</taxon>
        <taxon>Mollicutes</taxon>
        <taxon>Mycoplasmataceae</taxon>
        <taxon>Mycoplasma</taxon>
    </lineage>
</organism>
<evidence type="ECO:0000256" key="4">
    <source>
        <dbReference type="ARBA" id="ARBA00022679"/>
    </source>
</evidence>
<dbReference type="SUPFAM" id="SSF56024">
    <property type="entry name" value="Phospholipase D/nuclease"/>
    <property type="match status" value="2"/>
</dbReference>
<evidence type="ECO:0000259" key="14">
    <source>
        <dbReference type="PROSITE" id="PS50035"/>
    </source>
</evidence>
<evidence type="ECO:0000256" key="5">
    <source>
        <dbReference type="ARBA" id="ARBA00022692"/>
    </source>
</evidence>
<dbReference type="SMART" id="SM00155">
    <property type="entry name" value="PLDc"/>
    <property type="match status" value="2"/>
</dbReference>
<feature type="domain" description="PLD phosphodiesterase" evidence="14">
    <location>
        <begin position="240"/>
        <end position="267"/>
    </location>
</feature>
<dbReference type="InterPro" id="IPR001736">
    <property type="entry name" value="PLipase_D/transphosphatidylase"/>
</dbReference>
<protein>
    <recommendedName>
        <fullName evidence="12">Cardiolipin synthase</fullName>
        <ecNumber evidence="12">2.7.8.-</ecNumber>
    </recommendedName>
</protein>
<keyword evidence="2" id="KW-1003">Cell membrane</keyword>
<proteinExistence type="predicted"/>
<keyword evidence="11" id="KW-1208">Phospholipid metabolism</keyword>
<dbReference type="GO" id="GO:0032049">
    <property type="term" value="P:cardiolipin biosynthetic process"/>
    <property type="evidence" value="ECO:0007669"/>
    <property type="project" value="UniProtKB-UniRule"/>
</dbReference>
<comment type="subcellular location">
    <subcellularLocation>
        <location evidence="1">Cell membrane</location>
        <topology evidence="1">Multi-pass membrane protein</topology>
    </subcellularLocation>
</comment>
<evidence type="ECO:0000256" key="9">
    <source>
        <dbReference type="ARBA" id="ARBA00023136"/>
    </source>
</evidence>